<dbReference type="Gene3D" id="3.80.10.10">
    <property type="entry name" value="Ribonuclease Inhibitor"/>
    <property type="match status" value="1"/>
</dbReference>
<dbReference type="AlphaFoldDB" id="A0AAD4DJD5"/>
<evidence type="ECO:0000313" key="2">
    <source>
        <dbReference type="Proteomes" id="UP001194580"/>
    </source>
</evidence>
<organism evidence="1 2">
    <name type="scientific">Linnemannia exigua</name>
    <dbReference type="NCBI Taxonomy" id="604196"/>
    <lineage>
        <taxon>Eukaryota</taxon>
        <taxon>Fungi</taxon>
        <taxon>Fungi incertae sedis</taxon>
        <taxon>Mucoromycota</taxon>
        <taxon>Mortierellomycotina</taxon>
        <taxon>Mortierellomycetes</taxon>
        <taxon>Mortierellales</taxon>
        <taxon>Mortierellaceae</taxon>
        <taxon>Linnemannia</taxon>
    </lineage>
</organism>
<dbReference type="Proteomes" id="UP001194580">
    <property type="component" value="Unassembled WGS sequence"/>
</dbReference>
<reference evidence="1" key="1">
    <citation type="journal article" date="2020" name="Fungal Divers.">
        <title>Resolving the Mortierellaceae phylogeny through synthesis of multi-gene phylogenetics and phylogenomics.</title>
        <authorList>
            <person name="Vandepol N."/>
            <person name="Liber J."/>
            <person name="Desiro A."/>
            <person name="Na H."/>
            <person name="Kennedy M."/>
            <person name="Barry K."/>
            <person name="Grigoriev I.V."/>
            <person name="Miller A.N."/>
            <person name="O'Donnell K."/>
            <person name="Stajich J.E."/>
            <person name="Bonito G."/>
        </authorList>
    </citation>
    <scope>NUCLEOTIDE SEQUENCE</scope>
    <source>
        <strain evidence="1">NRRL 28262</strain>
    </source>
</reference>
<dbReference type="EMBL" id="JAAAIL010000107">
    <property type="protein sequence ID" value="KAG0279731.1"/>
    <property type="molecule type" value="Genomic_DNA"/>
</dbReference>
<evidence type="ECO:0000313" key="1">
    <source>
        <dbReference type="EMBL" id="KAG0279731.1"/>
    </source>
</evidence>
<comment type="caution">
    <text evidence="1">The sequence shown here is derived from an EMBL/GenBank/DDBJ whole genome shotgun (WGS) entry which is preliminary data.</text>
</comment>
<dbReference type="SUPFAM" id="SSF52047">
    <property type="entry name" value="RNI-like"/>
    <property type="match status" value="1"/>
</dbReference>
<gene>
    <name evidence="1" type="ORF">BGZ95_000394</name>
</gene>
<keyword evidence="2" id="KW-1185">Reference proteome</keyword>
<sequence>MNFNRLIHHRLHRAYLPSYDSRSRSFQQVAWVLRQSPNLIDIDMNNIHLKDVRDIQALPTVIHGLTNLRKLRMHVALPRAEWAFLSSTLFFSCPPSLRHLWIGMFYNGASNNGGDPEQYAITPTPPRRQEPLRELRSFYVQEVLSTSTDEFLSHFQHFPALEVLYIPKVTGTMMNFATIAQFIASHCPNLHSIVQDSYQPGSCTPICLRIAEIIAPQTLQKLHCVQCFESTAHPQDFSNIFRRHSITFRSIELSPCWSIKSTTLRTILCECRALEEFVLIQAEAPNHCGIDLVDAVAAPWACTNMERLFLVVNILDFSESSSPSATTTAVVTTGYGHAEEVDNTDNGDRVGATETEPWRPYYARKTPIVLTAKEEEQFRLLEMFYRQLGALTQLKFLCLKAQLDTDFVEEGEDENEEPWLNYQRNSMPAMLSLGDVKTNRPGFLHLFSKWKKLKSLFGSVALDTAETRRTVGLTDVQFMVAQWPKLNQAEFMQNIEEEEKEEEGDVEKEQSALEWLQEARPDVEIVL</sequence>
<proteinExistence type="predicted"/>
<name>A0AAD4DJD5_9FUNG</name>
<dbReference type="InterPro" id="IPR032675">
    <property type="entry name" value="LRR_dom_sf"/>
</dbReference>
<accession>A0AAD4DJD5</accession>
<protein>
    <submittedName>
        <fullName evidence="1">Uncharacterized protein</fullName>
    </submittedName>
</protein>